<dbReference type="EMBL" id="RCHR01000011">
    <property type="protein sequence ID" value="RLL40596.1"/>
    <property type="molecule type" value="Genomic_DNA"/>
</dbReference>
<keyword evidence="1" id="KW-1133">Transmembrane helix</keyword>
<organism evidence="2 3">
    <name type="scientific">Oceanobacillus piezotolerans</name>
    <dbReference type="NCBI Taxonomy" id="2448030"/>
    <lineage>
        <taxon>Bacteria</taxon>
        <taxon>Bacillati</taxon>
        <taxon>Bacillota</taxon>
        <taxon>Bacilli</taxon>
        <taxon>Bacillales</taxon>
        <taxon>Bacillaceae</taxon>
        <taxon>Oceanobacillus</taxon>
    </lineage>
</organism>
<dbReference type="Pfam" id="PF22765">
    <property type="entry name" value="DUF7010"/>
    <property type="match status" value="1"/>
</dbReference>
<feature type="transmembrane region" description="Helical" evidence="1">
    <location>
        <begin position="106"/>
        <end position="125"/>
    </location>
</feature>
<keyword evidence="1" id="KW-0472">Membrane</keyword>
<keyword evidence="1" id="KW-0812">Transmembrane</keyword>
<protein>
    <recommendedName>
        <fullName evidence="4">DUF308 domain-containing protein</fullName>
    </recommendedName>
</protein>
<sequence>MGLLEMQYDLINKTKRGLPMIIIGVLFWFIIGLLSFFEMHIKLHGLLVFIGISIIFPLGMLLSKMMKIDMVVKDNPLSALPGMLGCMQLFFTPLLMVIFVDEPQMLPFYVGILTGAHFFPFAWVYKSKAYIFQTVAIIAIATVFGFVLTDHLFTIFPFVMSGVYFVTCVWLTKENAIKSKRNEDTKLA</sequence>
<dbReference type="OrthoDB" id="3242785at2"/>
<proteinExistence type="predicted"/>
<dbReference type="RefSeq" id="WP_121524948.1">
    <property type="nucleotide sequence ID" value="NZ_RCHR01000011.1"/>
</dbReference>
<dbReference type="InterPro" id="IPR053824">
    <property type="entry name" value="DUF7010"/>
</dbReference>
<feature type="transmembrane region" description="Helical" evidence="1">
    <location>
        <begin position="130"/>
        <end position="148"/>
    </location>
</feature>
<comment type="caution">
    <text evidence="2">The sequence shown here is derived from an EMBL/GenBank/DDBJ whole genome shotgun (WGS) entry which is preliminary data.</text>
</comment>
<evidence type="ECO:0008006" key="4">
    <source>
        <dbReference type="Google" id="ProtNLM"/>
    </source>
</evidence>
<name>A0A498DHT0_9BACI</name>
<accession>A0A498DHT0</accession>
<evidence type="ECO:0000313" key="2">
    <source>
        <dbReference type="EMBL" id="RLL40596.1"/>
    </source>
</evidence>
<feature type="transmembrane region" description="Helical" evidence="1">
    <location>
        <begin position="154"/>
        <end position="172"/>
    </location>
</feature>
<evidence type="ECO:0000256" key="1">
    <source>
        <dbReference type="SAM" id="Phobius"/>
    </source>
</evidence>
<feature type="transmembrane region" description="Helical" evidence="1">
    <location>
        <begin position="43"/>
        <end position="62"/>
    </location>
</feature>
<reference evidence="2 3" key="1">
    <citation type="submission" date="2018-10" db="EMBL/GenBank/DDBJ databases">
        <title>Oceanobacillus sp. YLB-02 draft genome.</title>
        <authorList>
            <person name="Yu L."/>
        </authorList>
    </citation>
    <scope>NUCLEOTIDE SEQUENCE [LARGE SCALE GENOMIC DNA]</scope>
    <source>
        <strain evidence="2 3">YLB-02</strain>
    </source>
</reference>
<evidence type="ECO:0000313" key="3">
    <source>
        <dbReference type="Proteomes" id="UP000270219"/>
    </source>
</evidence>
<dbReference type="Proteomes" id="UP000270219">
    <property type="component" value="Unassembled WGS sequence"/>
</dbReference>
<keyword evidence="3" id="KW-1185">Reference proteome</keyword>
<feature type="transmembrane region" description="Helical" evidence="1">
    <location>
        <begin position="82"/>
        <end position="100"/>
    </location>
</feature>
<dbReference type="AlphaFoldDB" id="A0A498DHT0"/>
<feature type="transmembrane region" description="Helical" evidence="1">
    <location>
        <begin position="20"/>
        <end position="37"/>
    </location>
</feature>
<gene>
    <name evidence="2" type="ORF">D8M04_18795</name>
</gene>